<dbReference type="EMBL" id="MT144287">
    <property type="protein sequence ID" value="QJA51769.1"/>
    <property type="molecule type" value="Genomic_DNA"/>
</dbReference>
<dbReference type="InterPro" id="IPR019734">
    <property type="entry name" value="TPR_rpt"/>
</dbReference>
<sequence length="169" mass="19774">MYFLAMNIINYPWAIGVFLGAYIMKLWTYMPAYKDDFWQAEYNIVERPEVARNWENRGRKRFKAGEYKGALHDYCEAYEKCPHDCKVNYNVASMFMVQGQIDDAEIHLNQAEDNIYQNANGLIQRAMIKEMREQIAKARKTGQVELRKVVVMKIFPFLLLIGGNILCQG</sequence>
<evidence type="ECO:0000313" key="3">
    <source>
        <dbReference type="EMBL" id="QJA63207.1"/>
    </source>
</evidence>
<dbReference type="AlphaFoldDB" id="A0A6H1ZWB7"/>
<accession>A0A6H1ZWB7</accession>
<protein>
    <submittedName>
        <fullName evidence="2">Putative tetratricopeptide repeat protein</fullName>
    </submittedName>
</protein>
<organism evidence="2">
    <name type="scientific">viral metagenome</name>
    <dbReference type="NCBI Taxonomy" id="1070528"/>
    <lineage>
        <taxon>unclassified sequences</taxon>
        <taxon>metagenomes</taxon>
        <taxon>organismal metagenomes</taxon>
    </lineage>
</organism>
<feature type="transmembrane region" description="Helical" evidence="1">
    <location>
        <begin position="6"/>
        <end position="24"/>
    </location>
</feature>
<keyword evidence="1" id="KW-1133">Transmembrane helix</keyword>
<gene>
    <name evidence="4" type="ORF">MM415A00210_0019</name>
    <name evidence="3" type="ORF">MM415B00644_0032</name>
    <name evidence="2" type="ORF">TM448A02292_0013</name>
    <name evidence="5" type="ORF">TM448B01220_0014</name>
</gene>
<evidence type="ECO:0000313" key="2">
    <source>
        <dbReference type="EMBL" id="QJA51769.1"/>
    </source>
</evidence>
<dbReference type="EMBL" id="MT144719">
    <property type="protein sequence ID" value="QJH98157.1"/>
    <property type="molecule type" value="Genomic_DNA"/>
</dbReference>
<keyword evidence="1" id="KW-0812">Transmembrane</keyword>
<evidence type="ECO:0000256" key="1">
    <source>
        <dbReference type="SAM" id="Phobius"/>
    </source>
</evidence>
<dbReference type="Gene3D" id="1.25.40.10">
    <property type="entry name" value="Tetratricopeptide repeat domain"/>
    <property type="match status" value="1"/>
</dbReference>
<dbReference type="SUPFAM" id="SSF48452">
    <property type="entry name" value="TPR-like"/>
    <property type="match status" value="1"/>
</dbReference>
<keyword evidence="1" id="KW-0472">Membrane</keyword>
<dbReference type="PROSITE" id="PS50005">
    <property type="entry name" value="TPR"/>
    <property type="match status" value="1"/>
</dbReference>
<evidence type="ECO:0000313" key="4">
    <source>
        <dbReference type="EMBL" id="QJA84294.1"/>
    </source>
</evidence>
<name>A0A6H1ZWB7_9ZZZZ</name>
<dbReference type="EMBL" id="MT141492">
    <property type="protein sequence ID" value="QJA63207.1"/>
    <property type="molecule type" value="Genomic_DNA"/>
</dbReference>
<dbReference type="InterPro" id="IPR011990">
    <property type="entry name" value="TPR-like_helical_dom_sf"/>
</dbReference>
<reference evidence="2" key="1">
    <citation type="submission" date="2020-03" db="EMBL/GenBank/DDBJ databases">
        <title>The deep terrestrial virosphere.</title>
        <authorList>
            <person name="Holmfeldt K."/>
            <person name="Nilsson E."/>
            <person name="Simone D."/>
            <person name="Lopez-Fernandez M."/>
            <person name="Wu X."/>
            <person name="de Brujin I."/>
            <person name="Lundin D."/>
            <person name="Andersson A."/>
            <person name="Bertilsson S."/>
            <person name="Dopson M."/>
        </authorList>
    </citation>
    <scope>NUCLEOTIDE SEQUENCE</scope>
    <source>
        <strain evidence="4">MM415A00210</strain>
        <strain evidence="3">MM415B00644</strain>
        <strain evidence="2">TM448A02292</strain>
        <strain evidence="5">TM448B01220</strain>
    </source>
</reference>
<proteinExistence type="predicted"/>
<evidence type="ECO:0000313" key="5">
    <source>
        <dbReference type="EMBL" id="QJH98157.1"/>
    </source>
</evidence>
<dbReference type="EMBL" id="MT142527">
    <property type="protein sequence ID" value="QJA84294.1"/>
    <property type="molecule type" value="Genomic_DNA"/>
</dbReference>